<proteinExistence type="predicted"/>
<organism evidence="1">
    <name type="scientific">Anguilla anguilla</name>
    <name type="common">European freshwater eel</name>
    <name type="synonym">Muraena anguilla</name>
    <dbReference type="NCBI Taxonomy" id="7936"/>
    <lineage>
        <taxon>Eukaryota</taxon>
        <taxon>Metazoa</taxon>
        <taxon>Chordata</taxon>
        <taxon>Craniata</taxon>
        <taxon>Vertebrata</taxon>
        <taxon>Euteleostomi</taxon>
        <taxon>Actinopterygii</taxon>
        <taxon>Neopterygii</taxon>
        <taxon>Teleostei</taxon>
        <taxon>Anguilliformes</taxon>
        <taxon>Anguillidae</taxon>
        <taxon>Anguilla</taxon>
    </lineage>
</organism>
<accession>A0A0E9VLX6</accession>
<reference evidence="1" key="1">
    <citation type="submission" date="2014-11" db="EMBL/GenBank/DDBJ databases">
        <authorList>
            <person name="Amaro Gonzalez C."/>
        </authorList>
    </citation>
    <scope>NUCLEOTIDE SEQUENCE</scope>
</reference>
<dbReference type="EMBL" id="GBXM01030177">
    <property type="protein sequence ID" value="JAH78400.1"/>
    <property type="molecule type" value="Transcribed_RNA"/>
</dbReference>
<sequence>MKTLVDYSISPPSFSLENTRLVKRTHFLKV</sequence>
<dbReference type="AlphaFoldDB" id="A0A0E9VLX6"/>
<evidence type="ECO:0000313" key="1">
    <source>
        <dbReference type="EMBL" id="JAH78400.1"/>
    </source>
</evidence>
<protein>
    <submittedName>
        <fullName evidence="1">Uncharacterized protein</fullName>
    </submittedName>
</protein>
<reference evidence="1" key="2">
    <citation type="journal article" date="2015" name="Fish Shellfish Immunol.">
        <title>Early steps in the European eel (Anguilla anguilla)-Vibrio vulnificus interaction in the gills: Role of the RtxA13 toxin.</title>
        <authorList>
            <person name="Callol A."/>
            <person name="Pajuelo D."/>
            <person name="Ebbesson L."/>
            <person name="Teles M."/>
            <person name="MacKenzie S."/>
            <person name="Amaro C."/>
        </authorList>
    </citation>
    <scope>NUCLEOTIDE SEQUENCE</scope>
</reference>
<name>A0A0E9VLX6_ANGAN</name>